<feature type="region of interest" description="Disordered" evidence="8">
    <location>
        <begin position="541"/>
        <end position="628"/>
    </location>
</feature>
<feature type="region of interest" description="Disordered" evidence="8">
    <location>
        <begin position="61"/>
        <end position="138"/>
    </location>
</feature>
<evidence type="ECO:0000256" key="1">
    <source>
        <dbReference type="ARBA" id="ARBA00004324"/>
    </source>
</evidence>
<keyword evidence="7" id="KW-0539">Nucleus</keyword>
<organism evidence="10 11">
    <name type="scientific">Limulus polyphemus</name>
    <name type="common">Atlantic horseshoe crab</name>
    <dbReference type="NCBI Taxonomy" id="6850"/>
    <lineage>
        <taxon>Eukaryota</taxon>
        <taxon>Metazoa</taxon>
        <taxon>Ecdysozoa</taxon>
        <taxon>Arthropoda</taxon>
        <taxon>Chelicerata</taxon>
        <taxon>Merostomata</taxon>
        <taxon>Xiphosura</taxon>
        <taxon>Limulidae</taxon>
        <taxon>Limulus</taxon>
    </lineage>
</organism>
<keyword evidence="6" id="KW-0804">Transcription</keyword>
<keyword evidence="3" id="KW-0914">Notch signaling pathway</keyword>
<keyword evidence="5" id="KW-0010">Activator</keyword>
<accession>A0ABM1SRG7</accession>
<dbReference type="Pfam" id="PF09596">
    <property type="entry name" value="MamL-1"/>
    <property type="match status" value="1"/>
</dbReference>
<dbReference type="PANTHER" id="PTHR15692">
    <property type="entry name" value="MASTERMIND-LIKE"/>
    <property type="match status" value="1"/>
</dbReference>
<feature type="compositionally biased region" description="Polar residues" evidence="8">
    <location>
        <begin position="124"/>
        <end position="138"/>
    </location>
</feature>
<sequence length="1083" mass="118487">MGDILPPKRQAVVDRLRRRIDLYRRNQNGNLIRYDQTSNGWNLQQRQDTLLLKQRYLETKAKKAKKSDNKATKDGLGVSTVGSENTRNVPSQKPTKRPAESLASSFKQGDIGDPSERQAKLACHSSTQNQGQRDIHSQSTIPSFSVQIVQQFSSSNSAHAQHSQTIQTNVTVKAVHPESPITSVSSSQCERLQDTTVSSGTNIECKQEKGGELNQCSNIGLSACNNHNPTSGSNSGGQERFSDAFSSLGFPEDSSSDVIHPDILKDLIDDVLTTGNPSDLMKDFNFDDSGGSDREQDEELKGSSDHMLDIAGKPHNTPPPQSQFSNAQNAFSTMQAQGSVSRFSPGTRGSPMGNSATVSVTPTTTFQNSHLSNYTHSGGFSVSPTLGLDFKLGEPSPAAQTLKQMAEQHQSMQQKQQIGLNMGSPHSRSPFTNENFTESMTLPSIRSGYMSTSSGQVNTAQNTQASNMLAARNYDQQTHFSSVRPASGGGLFKQENENGVFSGSQGITTTNSMAPLPGMDFQKHQQTMQMQHLHQLPVEQKSVGGGSQYGVPSPDNKHLQSGMPQPSTYRSTRPLSHFSSGQTSSVPNQFIRGPSPGLVPSPTQHYRPPSRSNLQLSQSQHMQISQAGSQLQVCQSQQLQVSRDFEQNPTSGSQQQQQQQQQQIAMFSTYPHSTTAPKPPFQMTMSQAQSLSFSSQFPGGSGGSNSGIPSREDMCQQIMKQQQQGIQQNSIATSNTQREAQLQQFINRPPPEYKHHIVTNQVLPQHQRMITNNSMVGLNPTQTSQRFVQPTDISRRGMLSETAVHALQHPSSQVRMLVRARPQQGGVPTSHIGMETALANFSQTANPTHINITSSSPNGHMTHTRPTYSNSLPRSQRPPNVNVGPEGLNISQRAAAPEWRHLILQQQQTRVRPVNQSVNPMSFPRASQGTMGQNMASPSMSILNNQVVPRTVIPQHAMRGVTLESVQRSHIQNNQMLMHQHQQMAYQPGMNPMDNTSGQHSSMQMSSAVPLSTSNLTSQGHIYPISGSTNSSNQAEDPSHFNLDFLDNNFIESTATDLLNLDPVLNGGNNSFNLLDEMGMLNK</sequence>
<feature type="region of interest" description="Disordered" evidence="8">
    <location>
        <begin position="229"/>
        <end position="258"/>
    </location>
</feature>
<evidence type="ECO:0000256" key="5">
    <source>
        <dbReference type="ARBA" id="ARBA00023159"/>
    </source>
</evidence>
<evidence type="ECO:0000256" key="6">
    <source>
        <dbReference type="ARBA" id="ARBA00023163"/>
    </source>
</evidence>
<evidence type="ECO:0000256" key="2">
    <source>
        <dbReference type="ARBA" id="ARBA00008081"/>
    </source>
</evidence>
<name>A0ABM1SRG7_LIMPO</name>
<reference evidence="11" key="1">
    <citation type="submission" date="2025-08" db="UniProtKB">
        <authorList>
            <consortium name="RefSeq"/>
        </authorList>
    </citation>
    <scope>IDENTIFICATION</scope>
    <source>
        <tissue evidence="11">Muscle</tissue>
    </source>
</reference>
<evidence type="ECO:0000313" key="11">
    <source>
        <dbReference type="RefSeq" id="XP_022246223.1"/>
    </source>
</evidence>
<dbReference type="PANTHER" id="PTHR15692:SF20">
    <property type="entry name" value="NEUROGENIC MASTERMIND-LIKE N-TERMINAL DOMAIN-CONTAINING PROTEIN"/>
    <property type="match status" value="1"/>
</dbReference>
<dbReference type="InterPro" id="IPR046369">
    <property type="entry name" value="MAML1-3"/>
</dbReference>
<dbReference type="SMART" id="SM01275">
    <property type="entry name" value="MamL-1"/>
    <property type="match status" value="1"/>
</dbReference>
<feature type="region of interest" description="Disordered" evidence="8">
    <location>
        <begin position="692"/>
        <end position="711"/>
    </location>
</feature>
<feature type="compositionally biased region" description="Polar residues" evidence="8">
    <location>
        <begin position="80"/>
        <end position="93"/>
    </location>
</feature>
<evidence type="ECO:0000259" key="9">
    <source>
        <dbReference type="SMART" id="SM01275"/>
    </source>
</evidence>
<dbReference type="Proteomes" id="UP000694941">
    <property type="component" value="Unplaced"/>
</dbReference>
<evidence type="ECO:0000313" key="10">
    <source>
        <dbReference type="Proteomes" id="UP000694941"/>
    </source>
</evidence>
<feature type="compositionally biased region" description="Polar residues" evidence="8">
    <location>
        <begin position="610"/>
        <end position="628"/>
    </location>
</feature>
<evidence type="ECO:0000256" key="3">
    <source>
        <dbReference type="ARBA" id="ARBA00022976"/>
    </source>
</evidence>
<dbReference type="InterPro" id="IPR019082">
    <property type="entry name" value="Mastermind-like_N"/>
</dbReference>
<dbReference type="InterPro" id="IPR046370">
    <property type="entry name" value="MAML_N_sf"/>
</dbReference>
<protein>
    <submittedName>
        <fullName evidence="11">Neurogenic protein mastermind-like isoform X1</fullName>
    </submittedName>
</protein>
<feature type="compositionally biased region" description="Basic and acidic residues" evidence="8">
    <location>
        <begin position="280"/>
        <end position="308"/>
    </location>
</feature>
<dbReference type="GeneID" id="106463101"/>
<proteinExistence type="inferred from homology"/>
<feature type="compositionally biased region" description="Basic and acidic residues" evidence="8">
    <location>
        <begin position="61"/>
        <end position="73"/>
    </location>
</feature>
<evidence type="ECO:0000256" key="4">
    <source>
        <dbReference type="ARBA" id="ARBA00023015"/>
    </source>
</evidence>
<feature type="region of interest" description="Disordered" evidence="8">
    <location>
        <begin position="642"/>
        <end position="664"/>
    </location>
</feature>
<comment type="subcellular location">
    <subcellularLocation>
        <location evidence="1">Nucleus speckle</location>
    </subcellularLocation>
</comment>
<dbReference type="RefSeq" id="XP_022246223.1">
    <property type="nucleotide sequence ID" value="XM_022390515.1"/>
</dbReference>
<keyword evidence="10" id="KW-1185">Reference proteome</keyword>
<feature type="region of interest" description="Disordered" evidence="8">
    <location>
        <begin position="275"/>
        <end position="360"/>
    </location>
</feature>
<feature type="domain" description="Neurogenic mastermind-like N-terminal" evidence="9">
    <location>
        <begin position="7"/>
        <end position="66"/>
    </location>
</feature>
<feature type="compositionally biased region" description="Low complexity" evidence="8">
    <location>
        <begin position="654"/>
        <end position="663"/>
    </location>
</feature>
<feature type="region of interest" description="Disordered" evidence="8">
    <location>
        <begin position="847"/>
        <end position="884"/>
    </location>
</feature>
<dbReference type="Gene3D" id="6.10.250.970">
    <property type="match status" value="1"/>
</dbReference>
<gene>
    <name evidence="11" type="primary">LOC106463101</name>
</gene>
<comment type="similarity">
    <text evidence="2">Belongs to the mastermind family.</text>
</comment>
<evidence type="ECO:0000256" key="8">
    <source>
        <dbReference type="SAM" id="MobiDB-lite"/>
    </source>
</evidence>
<feature type="region of interest" description="Disordered" evidence="8">
    <location>
        <begin position="402"/>
        <end position="435"/>
    </location>
</feature>
<feature type="compositionally biased region" description="Polar residues" evidence="8">
    <location>
        <begin position="562"/>
        <end position="588"/>
    </location>
</feature>
<feature type="compositionally biased region" description="Polar residues" evidence="8">
    <location>
        <begin position="847"/>
        <end position="879"/>
    </location>
</feature>
<evidence type="ECO:0000256" key="7">
    <source>
        <dbReference type="ARBA" id="ARBA00023242"/>
    </source>
</evidence>
<feature type="compositionally biased region" description="Polar residues" evidence="8">
    <location>
        <begin position="322"/>
        <end position="344"/>
    </location>
</feature>
<keyword evidence="4" id="KW-0805">Transcription regulation</keyword>